<dbReference type="PANTHER" id="PTHR24020">
    <property type="entry name" value="COLLAGEN ALPHA"/>
    <property type="match status" value="1"/>
</dbReference>
<evidence type="ECO:0000259" key="1">
    <source>
        <dbReference type="PROSITE" id="PS50234"/>
    </source>
</evidence>
<feature type="domain" description="Ig-like" evidence="2">
    <location>
        <begin position="194"/>
        <end position="291"/>
    </location>
</feature>
<dbReference type="InterPro" id="IPR003599">
    <property type="entry name" value="Ig_sub"/>
</dbReference>
<dbReference type="SMART" id="SM00327">
    <property type="entry name" value="VWA"/>
    <property type="match status" value="2"/>
</dbReference>
<dbReference type="InterPro" id="IPR013783">
    <property type="entry name" value="Ig-like_fold"/>
</dbReference>
<accession>A0A3L5TUS2</accession>
<dbReference type="Proteomes" id="UP000266721">
    <property type="component" value="Unassembled WGS sequence"/>
</dbReference>
<name>A0A3L5TUS2_MYTGA</name>
<dbReference type="PANTHER" id="PTHR24020:SF20">
    <property type="entry name" value="PH DOMAIN-CONTAINING PROTEIN"/>
    <property type="match status" value="1"/>
</dbReference>
<evidence type="ECO:0000313" key="4">
    <source>
        <dbReference type="Proteomes" id="UP000266721"/>
    </source>
</evidence>
<dbReference type="Gene3D" id="2.60.40.10">
    <property type="entry name" value="Immunoglobulins"/>
    <property type="match status" value="2"/>
</dbReference>
<dbReference type="InterPro" id="IPR036179">
    <property type="entry name" value="Ig-like_dom_sf"/>
</dbReference>
<dbReference type="PROSITE" id="PS50835">
    <property type="entry name" value="IG_LIKE"/>
    <property type="match status" value="2"/>
</dbReference>
<dbReference type="SUPFAM" id="SSF48726">
    <property type="entry name" value="Immunoglobulin"/>
    <property type="match status" value="2"/>
</dbReference>
<feature type="domain" description="Ig-like" evidence="2">
    <location>
        <begin position="297"/>
        <end position="391"/>
    </location>
</feature>
<dbReference type="SMART" id="SM00406">
    <property type="entry name" value="IGv"/>
    <property type="match status" value="2"/>
</dbReference>
<dbReference type="InterPro" id="IPR036465">
    <property type="entry name" value="vWFA_dom_sf"/>
</dbReference>
<comment type="caution">
    <text evidence="3">The sequence shown here is derived from an EMBL/GenBank/DDBJ whole genome shotgun (WGS) entry which is preliminary data.</text>
</comment>
<dbReference type="Gene3D" id="3.40.50.410">
    <property type="entry name" value="von Willebrand factor, type A domain"/>
    <property type="match status" value="2"/>
</dbReference>
<gene>
    <name evidence="3" type="ORF">AM593_06933</name>
</gene>
<feature type="domain" description="VWFA" evidence="1">
    <location>
        <begin position="419"/>
        <end position="596"/>
    </location>
</feature>
<keyword evidence="4" id="KW-1185">Reference proteome</keyword>
<dbReference type="AlphaFoldDB" id="A0A3L5TUS2"/>
<dbReference type="PROSITE" id="PS50234">
    <property type="entry name" value="VWFA"/>
    <property type="match status" value="2"/>
</dbReference>
<dbReference type="SMART" id="SM00409">
    <property type="entry name" value="IG"/>
    <property type="match status" value="2"/>
</dbReference>
<dbReference type="InterPro" id="IPR002035">
    <property type="entry name" value="VWF_A"/>
</dbReference>
<feature type="non-terminal residue" evidence="3">
    <location>
        <position position="1"/>
    </location>
</feature>
<dbReference type="CDD" id="cd01450">
    <property type="entry name" value="vWFA_subfamily_ECM"/>
    <property type="match status" value="2"/>
</dbReference>
<evidence type="ECO:0000313" key="3">
    <source>
        <dbReference type="EMBL" id="OPL33400.1"/>
    </source>
</evidence>
<protein>
    <submittedName>
        <fullName evidence="3">Uncharacterized protein</fullName>
    </submittedName>
</protein>
<dbReference type="Pfam" id="PF00092">
    <property type="entry name" value="VWA"/>
    <property type="match status" value="2"/>
</dbReference>
<dbReference type="EMBL" id="KV583225">
    <property type="protein sequence ID" value="OPL33400.1"/>
    <property type="molecule type" value="Genomic_DNA"/>
</dbReference>
<dbReference type="InterPro" id="IPR013106">
    <property type="entry name" value="Ig_V-set"/>
</dbReference>
<feature type="non-terminal residue" evidence="3">
    <location>
        <position position="620"/>
    </location>
</feature>
<proteinExistence type="predicted"/>
<dbReference type="InterPro" id="IPR050525">
    <property type="entry name" value="ECM_Assembly_Org"/>
</dbReference>
<dbReference type="SUPFAM" id="SSF53300">
    <property type="entry name" value="vWA-like"/>
    <property type="match status" value="2"/>
</dbReference>
<dbReference type="CDD" id="cd00096">
    <property type="entry name" value="Ig"/>
    <property type="match status" value="2"/>
</dbReference>
<dbReference type="SMART" id="SM00408">
    <property type="entry name" value="IGc2"/>
    <property type="match status" value="2"/>
</dbReference>
<dbReference type="InterPro" id="IPR007110">
    <property type="entry name" value="Ig-like_dom"/>
</dbReference>
<organism evidence="3 4">
    <name type="scientific">Mytilus galloprovincialis</name>
    <name type="common">Mediterranean mussel</name>
    <dbReference type="NCBI Taxonomy" id="29158"/>
    <lineage>
        <taxon>Eukaryota</taxon>
        <taxon>Metazoa</taxon>
        <taxon>Spiralia</taxon>
        <taxon>Lophotrochozoa</taxon>
        <taxon>Mollusca</taxon>
        <taxon>Bivalvia</taxon>
        <taxon>Autobranchia</taxon>
        <taxon>Pteriomorphia</taxon>
        <taxon>Mytilida</taxon>
        <taxon>Mytiloidea</taxon>
        <taxon>Mytilidae</taxon>
        <taxon>Mytilinae</taxon>
        <taxon>Mytilus</taxon>
    </lineage>
</organism>
<sequence>LVVILDSSVSQEYFDWMKTFTRNLADTVSIDDDEFRVGLLIYSTDSNIQFNLKDYQSSGDVHNAVDQVRFRGGVTNTAQAIDTARTQMFRPDQGDRDYARNFILLITGQDKSLSTNDAWRAAERAETDGIQLYVIGLNITDREELDETSSHPLSTYQYLTRSERELAEVPPQIYADLLGMEKNPPPMRPRPVKPDVDIEPYRSTVMTVLYGGSVTIECTVRSGIPVKEVTWYRVQADSRTSVVVDGRKYSGSTVRVPSLTINSANFQDAGTYVCTAENAAGVGSSHNGGVDVTGAIPVVTVPRREYSRDLGTELTLECEVVANPPETIVYWRRKDRGEMVDVDTTSSRYSRVSPSSPSLTVKNLDTSDTGMYQCFADNPVGTGQSQQTSLRVLLPITLPITETTETVATTEKQRKTGYDLVIVLDSSVSQEYFDLMKTFTKHLAYTISIDDQEFRVGLLTYSTDSKVQFNLKDYQSSANVKHAVDKVQKRRGLKNTAQAIDTARTQMFRPDQGDRDYARNFILLITGQDRSLSTNDAWRAAERAETDGIELYVIGFNIKDRGELDEISSHPLNTYQYLISSERELAEGPSHIYAGLLGMPKTPSPMRPRPDIDTVFQRTT</sequence>
<evidence type="ECO:0000259" key="2">
    <source>
        <dbReference type="PROSITE" id="PS50835"/>
    </source>
</evidence>
<reference evidence="3 4" key="1">
    <citation type="journal article" date="2016" name="PLoS ONE">
        <title>A First Insight into the Genome of the Filter-Feeder Mussel Mytilus galloprovincialis.</title>
        <authorList>
            <person name="Murgarella M."/>
            <person name="Puiu D."/>
            <person name="Novoa B."/>
            <person name="Figueras A."/>
            <person name="Posada D."/>
            <person name="Canchaya C."/>
        </authorList>
    </citation>
    <scope>NUCLEOTIDE SEQUENCE [LARGE SCALE GENOMIC DNA]</scope>
    <source>
        <tissue evidence="3">Muscle</tissue>
    </source>
</reference>
<feature type="domain" description="VWFA" evidence="1">
    <location>
        <begin position="1"/>
        <end position="177"/>
    </location>
</feature>
<dbReference type="Pfam" id="PF13927">
    <property type="entry name" value="Ig_3"/>
    <property type="match status" value="2"/>
</dbReference>
<dbReference type="InterPro" id="IPR003598">
    <property type="entry name" value="Ig_sub2"/>
</dbReference>